<accession>A0A1D6H506</accession>
<dbReference type="InParanoid" id="A0A1D6H506"/>
<sequence>MLWLMSGNACIYVDVCKVFRLYMLVGSHLRLESKRLLMCAICILSNCVLVDVVYICV</sequence>
<organism evidence="1">
    <name type="scientific">Zea mays</name>
    <name type="common">Maize</name>
    <dbReference type="NCBI Taxonomy" id="4577"/>
    <lineage>
        <taxon>Eukaryota</taxon>
        <taxon>Viridiplantae</taxon>
        <taxon>Streptophyta</taxon>
        <taxon>Embryophyta</taxon>
        <taxon>Tracheophyta</taxon>
        <taxon>Spermatophyta</taxon>
        <taxon>Magnoliopsida</taxon>
        <taxon>Liliopsida</taxon>
        <taxon>Poales</taxon>
        <taxon>Poaceae</taxon>
        <taxon>PACMAD clade</taxon>
        <taxon>Panicoideae</taxon>
        <taxon>Andropogonodae</taxon>
        <taxon>Andropogoneae</taxon>
        <taxon>Tripsacinae</taxon>
        <taxon>Zea</taxon>
    </lineage>
</organism>
<proteinExistence type="predicted"/>
<dbReference type="EMBL" id="CM000781">
    <property type="protein sequence ID" value="AQK69905.1"/>
    <property type="molecule type" value="Genomic_DNA"/>
</dbReference>
<name>A0A1D6H506_MAIZE</name>
<dbReference type="AlphaFoldDB" id="A0A1D6H506"/>
<protein>
    <submittedName>
        <fullName evidence="1">Uncharacterized protein</fullName>
    </submittedName>
</protein>
<reference evidence="1" key="1">
    <citation type="submission" date="2015-12" db="EMBL/GenBank/DDBJ databases">
        <title>Update maize B73 reference genome by single molecule sequencing technologies.</title>
        <authorList>
            <consortium name="Maize Genome Sequencing Project"/>
            <person name="Ware D."/>
        </authorList>
    </citation>
    <scope>NUCLEOTIDE SEQUENCE</scope>
    <source>
        <tissue evidence="1">Seedling</tissue>
    </source>
</reference>
<gene>
    <name evidence="1" type="ORF">ZEAMMB73_Zm00001d016007</name>
</gene>
<evidence type="ECO:0000313" key="1">
    <source>
        <dbReference type="EMBL" id="AQK69905.1"/>
    </source>
</evidence>